<organism evidence="2">
    <name type="scientific">Nothobranchius kadleci</name>
    <name type="common">African annual killifish</name>
    <dbReference type="NCBI Taxonomy" id="1051664"/>
    <lineage>
        <taxon>Eukaryota</taxon>
        <taxon>Metazoa</taxon>
        <taxon>Chordata</taxon>
        <taxon>Craniata</taxon>
        <taxon>Vertebrata</taxon>
        <taxon>Euteleostomi</taxon>
        <taxon>Actinopterygii</taxon>
        <taxon>Neopterygii</taxon>
        <taxon>Teleostei</taxon>
        <taxon>Neoteleostei</taxon>
        <taxon>Acanthomorphata</taxon>
        <taxon>Ovalentaria</taxon>
        <taxon>Atherinomorphae</taxon>
        <taxon>Cyprinodontiformes</taxon>
        <taxon>Nothobranchiidae</taxon>
        <taxon>Nothobranchius</taxon>
    </lineage>
</organism>
<name>A0A1A8CU07_NOTKA</name>
<evidence type="ECO:0000256" key="1">
    <source>
        <dbReference type="SAM" id="MobiDB-lite"/>
    </source>
</evidence>
<accession>A0A1A8CU07</accession>
<gene>
    <name evidence="2" type="primary">HPSE2</name>
</gene>
<feature type="non-terminal residue" evidence="2">
    <location>
        <position position="1"/>
    </location>
</feature>
<reference evidence="2" key="2">
    <citation type="submission" date="2016-06" db="EMBL/GenBank/DDBJ databases">
        <title>The genome of a short-lived fish provides insights into sex chromosome evolution and the genetic control of aging.</title>
        <authorList>
            <person name="Reichwald K."/>
            <person name="Felder M."/>
            <person name="Petzold A."/>
            <person name="Koch P."/>
            <person name="Groth M."/>
            <person name="Platzer M."/>
        </authorList>
    </citation>
    <scope>NUCLEOTIDE SEQUENCE</scope>
    <source>
        <tissue evidence="2">Brain</tissue>
    </source>
</reference>
<reference evidence="2" key="1">
    <citation type="submission" date="2016-05" db="EMBL/GenBank/DDBJ databases">
        <authorList>
            <person name="Lavstsen T."/>
            <person name="Jespersen J.S."/>
        </authorList>
    </citation>
    <scope>NUCLEOTIDE SEQUENCE</scope>
    <source>
        <tissue evidence="2">Brain</tissue>
    </source>
</reference>
<feature type="non-terminal residue" evidence="2">
    <location>
        <position position="69"/>
    </location>
</feature>
<sequence>RQATHLCPLHQLLQSQLCEGLHNNLHHQPAPVEKENQAGGNATEQNHPPVPATASRQRRAQSQTCGAQR</sequence>
<dbReference type="AlphaFoldDB" id="A0A1A8CU07"/>
<feature type="region of interest" description="Disordered" evidence="1">
    <location>
        <begin position="24"/>
        <end position="69"/>
    </location>
</feature>
<evidence type="ECO:0000313" key="2">
    <source>
        <dbReference type="EMBL" id="SBP83234.1"/>
    </source>
</evidence>
<proteinExistence type="predicted"/>
<feature type="compositionally biased region" description="Polar residues" evidence="1">
    <location>
        <begin position="60"/>
        <end position="69"/>
    </location>
</feature>
<protein>
    <submittedName>
        <fullName evidence="2">Heparanase 2</fullName>
    </submittedName>
</protein>
<dbReference type="EMBL" id="HADZ01019293">
    <property type="protein sequence ID" value="SBP83234.1"/>
    <property type="molecule type" value="Transcribed_RNA"/>
</dbReference>